<dbReference type="PROSITE" id="PS50102">
    <property type="entry name" value="RRM"/>
    <property type="match status" value="1"/>
</dbReference>
<feature type="compositionally biased region" description="Low complexity" evidence="2">
    <location>
        <begin position="158"/>
        <end position="178"/>
    </location>
</feature>
<dbReference type="InterPro" id="IPR052645">
    <property type="entry name" value="Pumilio_domain_protein"/>
</dbReference>
<dbReference type="GO" id="GO:0000288">
    <property type="term" value="P:nuclear-transcribed mRNA catabolic process, deadenylation-dependent decay"/>
    <property type="evidence" value="ECO:0007669"/>
    <property type="project" value="TreeGrafter"/>
</dbReference>
<reference evidence="4" key="1">
    <citation type="submission" date="2021-01" db="EMBL/GenBank/DDBJ databases">
        <authorList>
            <person name="Corre E."/>
            <person name="Pelletier E."/>
            <person name="Niang G."/>
            <person name="Scheremetjew M."/>
            <person name="Finn R."/>
            <person name="Kale V."/>
            <person name="Holt S."/>
            <person name="Cochrane G."/>
            <person name="Meng A."/>
            <person name="Brown T."/>
            <person name="Cohen L."/>
        </authorList>
    </citation>
    <scope>NUCLEOTIDE SEQUENCE</scope>
    <source>
        <strain evidence="4">CCMP1594</strain>
    </source>
</reference>
<proteinExistence type="predicted"/>
<dbReference type="Pfam" id="PF00076">
    <property type="entry name" value="RRM_1"/>
    <property type="match status" value="1"/>
</dbReference>
<dbReference type="SMART" id="SM00360">
    <property type="entry name" value="RRM"/>
    <property type="match status" value="1"/>
</dbReference>
<dbReference type="SUPFAM" id="SSF54928">
    <property type="entry name" value="RNA-binding domain, RBD"/>
    <property type="match status" value="1"/>
</dbReference>
<evidence type="ECO:0000256" key="1">
    <source>
        <dbReference type="PROSITE-ProRule" id="PRU00176"/>
    </source>
</evidence>
<dbReference type="InterPro" id="IPR035979">
    <property type="entry name" value="RBD_domain_sf"/>
</dbReference>
<dbReference type="Gene3D" id="3.30.70.330">
    <property type="match status" value="1"/>
</dbReference>
<dbReference type="EMBL" id="HBJA01063374">
    <property type="protein sequence ID" value="CAE0811243.1"/>
    <property type="molecule type" value="Transcribed_RNA"/>
</dbReference>
<dbReference type="InterPro" id="IPR000504">
    <property type="entry name" value="RRM_dom"/>
</dbReference>
<gene>
    <name evidence="4" type="ORF">EGYM00163_LOCUS22391</name>
</gene>
<dbReference type="InterPro" id="IPR012677">
    <property type="entry name" value="Nucleotide-bd_a/b_plait_sf"/>
</dbReference>
<accession>A0A7S4CZK7</accession>
<keyword evidence="1" id="KW-0694">RNA-binding</keyword>
<organism evidence="4">
    <name type="scientific">Eutreptiella gymnastica</name>
    <dbReference type="NCBI Taxonomy" id="73025"/>
    <lineage>
        <taxon>Eukaryota</taxon>
        <taxon>Discoba</taxon>
        <taxon>Euglenozoa</taxon>
        <taxon>Euglenida</taxon>
        <taxon>Spirocuta</taxon>
        <taxon>Euglenophyceae</taxon>
        <taxon>Eutreptiales</taxon>
        <taxon>Eutreptiaceae</taxon>
        <taxon>Eutreptiella</taxon>
    </lineage>
</organism>
<dbReference type="PANTHER" id="PTHR47093">
    <property type="entry name" value="PROTEIN JSN1-RELATED"/>
    <property type="match status" value="1"/>
</dbReference>
<feature type="domain" description="RRM" evidence="3">
    <location>
        <begin position="32"/>
        <end position="106"/>
    </location>
</feature>
<dbReference type="CDD" id="cd00590">
    <property type="entry name" value="RRM_SF"/>
    <property type="match status" value="1"/>
</dbReference>
<dbReference type="GO" id="GO:0003723">
    <property type="term" value="F:RNA binding"/>
    <property type="evidence" value="ECO:0007669"/>
    <property type="project" value="UniProtKB-UniRule"/>
</dbReference>
<feature type="compositionally biased region" description="Polar residues" evidence="2">
    <location>
        <begin position="133"/>
        <end position="142"/>
    </location>
</feature>
<evidence type="ECO:0000256" key="2">
    <source>
        <dbReference type="SAM" id="MobiDB-lite"/>
    </source>
</evidence>
<dbReference type="PANTHER" id="PTHR47093:SF1">
    <property type="entry name" value="PROTEIN JSN1-RELATED"/>
    <property type="match status" value="1"/>
</dbReference>
<name>A0A7S4CZK7_9EUGL</name>
<sequence>MVAPSMELYTEHNGLVSTTAAEEPENPEEPSCNLYVQGLPQSYYHKKVTKLFQKFGPVFSVVVFKSRRSACVQFESVDSAITAKAALHGERLTTTNRVLNIRYARKTYKPHTEESPSEEADSPKDSPVEEADSPNSSLSTSPAQTLSSLLSCLASENGSVGPSSEAAAESGEENPSGGYKPQRSQQPSADVVDSAQKTWAWVHAVSQASSIRSAEPPTPQAIAQANHLLEQWVLEL</sequence>
<protein>
    <recommendedName>
        <fullName evidence="3">RRM domain-containing protein</fullName>
    </recommendedName>
</protein>
<feature type="region of interest" description="Disordered" evidence="2">
    <location>
        <begin position="155"/>
        <end position="195"/>
    </location>
</feature>
<evidence type="ECO:0000259" key="3">
    <source>
        <dbReference type="PROSITE" id="PS50102"/>
    </source>
</evidence>
<evidence type="ECO:0000313" key="4">
    <source>
        <dbReference type="EMBL" id="CAE0811243.1"/>
    </source>
</evidence>
<feature type="region of interest" description="Disordered" evidence="2">
    <location>
        <begin position="107"/>
        <end position="142"/>
    </location>
</feature>
<dbReference type="AlphaFoldDB" id="A0A7S4CZK7"/>